<dbReference type="Pfam" id="PF07083">
    <property type="entry name" value="DUF1351"/>
    <property type="match status" value="1"/>
</dbReference>
<evidence type="ECO:0000256" key="1">
    <source>
        <dbReference type="SAM" id="Coils"/>
    </source>
</evidence>
<evidence type="ECO:0000256" key="2">
    <source>
        <dbReference type="SAM" id="MobiDB-lite"/>
    </source>
</evidence>
<dbReference type="EMBL" id="BK057794">
    <property type="protein sequence ID" value="DAE92071.1"/>
    <property type="molecule type" value="Genomic_DNA"/>
</dbReference>
<accession>A0A8S5RRF0</accession>
<reference evidence="3" key="1">
    <citation type="journal article" date="2021" name="Proc. Natl. Acad. Sci. U.S.A.">
        <title>A Catalog of Tens of Thousands of Viruses from Human Metagenomes Reveals Hidden Associations with Chronic Diseases.</title>
        <authorList>
            <person name="Tisza M.J."/>
            <person name="Buck C.B."/>
        </authorList>
    </citation>
    <scope>NUCLEOTIDE SEQUENCE</scope>
    <source>
        <strain evidence="3">Ct5xZ3</strain>
    </source>
</reference>
<evidence type="ECO:0000313" key="3">
    <source>
        <dbReference type="EMBL" id="DAE92071.1"/>
    </source>
</evidence>
<feature type="region of interest" description="Disordered" evidence="2">
    <location>
        <begin position="236"/>
        <end position="316"/>
    </location>
</feature>
<sequence length="361" mass="41740">MADIEKVDGEIVTGGTTEQTTELQKLEFRLINPTEGNFLRRIDWNKDELEAAVKARVAAYQNVAYTEEMMKEAKTDRAELNKLAKRIEEGRKKVKDIVNEPYAVFEAELKEVTQIIKDATGPIDQQIKEFENQQKDQKKQKLLTIYQDNIGELSKILPFEKIFDQRYLNATFSFAKASQEIKDNIQKVKTDLETIDGMDSKYVLNVKDVYVKTLDLSKAMAENKRLKDLEEKLEADRKAKEEEERKRLEAEAERKPKEEALEAERQAEETKKEEIVPGKPENEPENVENETENEETEQTVPENEQTVLESTSTGQGVQNVFFAEPEKRYKATFYCIGTLDQIKALGKFMRDNNMEYGKVEK</sequence>
<name>A0A8S5RRF0_9CAUD</name>
<proteinExistence type="predicted"/>
<feature type="compositionally biased region" description="Basic and acidic residues" evidence="2">
    <location>
        <begin position="236"/>
        <end position="282"/>
    </location>
</feature>
<evidence type="ECO:0008006" key="4">
    <source>
        <dbReference type="Google" id="ProtNLM"/>
    </source>
</evidence>
<feature type="coiled-coil region" evidence="1">
    <location>
        <begin position="70"/>
        <end position="100"/>
    </location>
</feature>
<organism evidence="3">
    <name type="scientific">Myoviridae sp. ct5xZ3</name>
    <dbReference type="NCBI Taxonomy" id="2827601"/>
    <lineage>
        <taxon>Viruses</taxon>
        <taxon>Duplodnaviria</taxon>
        <taxon>Heunggongvirae</taxon>
        <taxon>Uroviricota</taxon>
        <taxon>Caudoviricetes</taxon>
    </lineage>
</organism>
<protein>
    <recommendedName>
        <fullName evidence="4">DUF1351 domain-containing protein</fullName>
    </recommendedName>
</protein>
<feature type="compositionally biased region" description="Low complexity" evidence="2">
    <location>
        <begin position="298"/>
        <end position="307"/>
    </location>
</feature>
<keyword evidence="1" id="KW-0175">Coiled coil</keyword>
<dbReference type="InterPro" id="IPR009785">
    <property type="entry name" value="Prophage_Lj928_Orf309"/>
</dbReference>
<feature type="compositionally biased region" description="Acidic residues" evidence="2">
    <location>
        <begin position="283"/>
        <end position="297"/>
    </location>
</feature>